<keyword evidence="3" id="KW-1185">Reference proteome</keyword>
<organism evidence="2 3">
    <name type="scientific">Clostridium algidicarnis</name>
    <dbReference type="NCBI Taxonomy" id="37659"/>
    <lineage>
        <taxon>Bacteria</taxon>
        <taxon>Bacillati</taxon>
        <taxon>Bacillota</taxon>
        <taxon>Clostridia</taxon>
        <taxon>Eubacteriales</taxon>
        <taxon>Clostridiaceae</taxon>
        <taxon>Clostridium</taxon>
    </lineage>
</organism>
<reference evidence="2 3" key="1">
    <citation type="submission" date="2021-06" db="EMBL/GenBank/DDBJ databases">
        <title>Clostridia strains as spoilage organisms.</title>
        <authorList>
            <person name="Wambui J."/>
            <person name="Stephan R."/>
            <person name="Stevens M.J.A."/>
        </authorList>
    </citation>
    <scope>NUCLEOTIDE SEQUENCE [LARGE SCALE GENOMIC DNA]</scope>
    <source>
        <strain evidence="2 3">CM013</strain>
    </source>
</reference>
<evidence type="ECO:0000259" key="1">
    <source>
        <dbReference type="PROSITE" id="PS50943"/>
    </source>
</evidence>
<dbReference type="EMBL" id="JAHLDG010000006">
    <property type="protein sequence ID" value="MBU3219468.1"/>
    <property type="molecule type" value="Genomic_DNA"/>
</dbReference>
<evidence type="ECO:0000313" key="2">
    <source>
        <dbReference type="EMBL" id="MBU3219468.1"/>
    </source>
</evidence>
<feature type="domain" description="HTH cro/C1-type" evidence="1">
    <location>
        <begin position="34"/>
        <end position="88"/>
    </location>
</feature>
<gene>
    <name evidence="2" type="ORF">KPL27_05030</name>
</gene>
<dbReference type="CDD" id="cd00093">
    <property type="entry name" value="HTH_XRE"/>
    <property type="match status" value="1"/>
</dbReference>
<protein>
    <submittedName>
        <fullName evidence="2">Helix-turn-helix domain-containing protein</fullName>
    </submittedName>
</protein>
<dbReference type="Proteomes" id="UP000740830">
    <property type="component" value="Unassembled WGS sequence"/>
</dbReference>
<dbReference type="SUPFAM" id="SSF47413">
    <property type="entry name" value="lambda repressor-like DNA-binding domains"/>
    <property type="match status" value="1"/>
</dbReference>
<dbReference type="PROSITE" id="PS50943">
    <property type="entry name" value="HTH_CROC1"/>
    <property type="match status" value="1"/>
</dbReference>
<dbReference type="InterPro" id="IPR010982">
    <property type="entry name" value="Lambda_DNA-bd_dom_sf"/>
</dbReference>
<proteinExistence type="predicted"/>
<name>A0ABS6C1V8_9CLOT</name>
<evidence type="ECO:0000313" key="3">
    <source>
        <dbReference type="Proteomes" id="UP000740830"/>
    </source>
</evidence>
<dbReference type="InterPro" id="IPR001387">
    <property type="entry name" value="Cro/C1-type_HTH"/>
</dbReference>
<dbReference type="Gene3D" id="1.10.260.40">
    <property type="entry name" value="lambda repressor-like DNA-binding domains"/>
    <property type="match status" value="1"/>
</dbReference>
<dbReference type="SMART" id="SM00530">
    <property type="entry name" value="HTH_XRE"/>
    <property type="match status" value="1"/>
</dbReference>
<sequence>MHKTTTYKEVFEPLDANSSIIYSLLPEETIAQKIYKLRISGGYTRRNFAKICNIGYSSICKYEIGLSIPNEKNICKISKALNIDLNYLNC</sequence>
<accession>A0ABS6C1V8</accession>
<comment type="caution">
    <text evidence="2">The sequence shown here is derived from an EMBL/GenBank/DDBJ whole genome shotgun (WGS) entry which is preliminary data.</text>
</comment>
<dbReference type="Pfam" id="PF01381">
    <property type="entry name" value="HTH_3"/>
    <property type="match status" value="1"/>
</dbReference>